<gene>
    <name evidence="1" type="ORF">BTO18_00120</name>
</gene>
<protein>
    <submittedName>
        <fullName evidence="1">Uncharacterized protein</fullName>
    </submittedName>
</protein>
<comment type="caution">
    <text evidence="1">The sequence shown here is derived from an EMBL/GenBank/DDBJ whole genome shotgun (WGS) entry which is preliminary data.</text>
</comment>
<reference evidence="1 2" key="1">
    <citation type="submission" date="2016-12" db="EMBL/GenBank/DDBJ databases">
        <title>Trade-off between light-utilization and light-protection in marine flavobacteria.</title>
        <authorList>
            <person name="Kumagai Y."/>
            <person name="Yoshizawa S."/>
            <person name="Kogure K."/>
            <person name="Iwasaki W."/>
        </authorList>
    </citation>
    <scope>NUCLEOTIDE SEQUENCE [LARGE SCALE GENOMIC DNA]</scope>
    <source>
        <strain evidence="1 2">NBRC 108759</strain>
    </source>
</reference>
<dbReference type="AlphaFoldDB" id="A0A2S7WK65"/>
<dbReference type="Proteomes" id="UP000238882">
    <property type="component" value="Unassembled WGS sequence"/>
</dbReference>
<accession>A0A2S7WK65</accession>
<dbReference type="RefSeq" id="WP_105014264.1">
    <property type="nucleotide sequence ID" value="NZ_MSCN01000001.1"/>
</dbReference>
<dbReference type="EMBL" id="MSCN01000001">
    <property type="protein sequence ID" value="PQJ77682.1"/>
    <property type="molecule type" value="Genomic_DNA"/>
</dbReference>
<organism evidence="1 2">
    <name type="scientific">Polaribacter porphyrae</name>
    <dbReference type="NCBI Taxonomy" id="1137780"/>
    <lineage>
        <taxon>Bacteria</taxon>
        <taxon>Pseudomonadati</taxon>
        <taxon>Bacteroidota</taxon>
        <taxon>Flavobacteriia</taxon>
        <taxon>Flavobacteriales</taxon>
        <taxon>Flavobacteriaceae</taxon>
    </lineage>
</organism>
<evidence type="ECO:0000313" key="2">
    <source>
        <dbReference type="Proteomes" id="UP000238882"/>
    </source>
</evidence>
<keyword evidence="2" id="KW-1185">Reference proteome</keyword>
<proteinExistence type="predicted"/>
<evidence type="ECO:0000313" key="1">
    <source>
        <dbReference type="EMBL" id="PQJ77682.1"/>
    </source>
</evidence>
<dbReference type="OrthoDB" id="2380125at2"/>
<sequence length="298" mass="34326">MTDTNKLLKIGLIAMSKSMENGFWLHGHVGAEILTNTFFIQDLEIDEKTKNAILNRITHIINSKRAYISDELLAQKSKNADISAIEFELENNINKLSTAGHGVIFGTLILKALQKLNNCLPKEVADGLTKLLQNTQQDYAERYYGFYDYQNREIDISNLPNFETLDEVAKYCMNHQEYYESQEIDGKFYHFHGKQIHLITHSNALVILNEIGYSNLAYKGLPELSKQIILGSITPPNAKPYQTKNIFNPLNASFWERNVTDEHHNKLAYAVIYLLKRYPDLDQETILQQVSGHWELMR</sequence>
<name>A0A2S7WK65_9FLAO</name>